<protein>
    <submittedName>
        <fullName evidence="1">Uncharacterized protein</fullName>
    </submittedName>
</protein>
<accession>A0A6H2A3F4</accession>
<dbReference type="AlphaFoldDB" id="A0A6H2A3F4"/>
<name>A0A6H2A3F4_9ZZZZ</name>
<sequence>MAEKLTQGIVQEWMSQTGGRYVSIANMRSGMDIQQSDNVSTLHKSLQRLSKMGILKHHPIKYGYYRYVDVNAEKMDLVTANPLDIVPIKFPFGVERYVRIYKKNVIVYYGSKDAGKTAQAINLMRWNLSRLPQRYINTDMGEEELRGRLEKLPDVTIEQWQKYVDFRWLGDHAPEDLIDPDAINILDFLEVFADFYAVGRPIKEMASKLRDGILVVFLQKNPGADLPLGKGRGLEKAKLAFNLDPGKITIVVAKNWAEGITTSPVGKSWTYKLVGGARIFGEKEAT</sequence>
<reference evidence="1" key="1">
    <citation type="submission" date="2020-03" db="EMBL/GenBank/DDBJ databases">
        <title>The deep terrestrial virosphere.</title>
        <authorList>
            <person name="Holmfeldt K."/>
            <person name="Nilsson E."/>
            <person name="Simone D."/>
            <person name="Lopez-Fernandez M."/>
            <person name="Wu X."/>
            <person name="de Brujin I."/>
            <person name="Lundin D."/>
            <person name="Andersson A."/>
            <person name="Bertilsson S."/>
            <person name="Dopson M."/>
        </authorList>
    </citation>
    <scope>NUCLEOTIDE SEQUENCE</scope>
    <source>
        <strain evidence="1">TM448A04631</strain>
    </source>
</reference>
<dbReference type="EMBL" id="MT144498">
    <property type="protein sequence ID" value="QJA54344.1"/>
    <property type="molecule type" value="Genomic_DNA"/>
</dbReference>
<organism evidence="1">
    <name type="scientific">viral metagenome</name>
    <dbReference type="NCBI Taxonomy" id="1070528"/>
    <lineage>
        <taxon>unclassified sequences</taxon>
        <taxon>metagenomes</taxon>
        <taxon>organismal metagenomes</taxon>
    </lineage>
</organism>
<gene>
    <name evidence="1" type="ORF">TM448A04631_0006</name>
</gene>
<evidence type="ECO:0000313" key="1">
    <source>
        <dbReference type="EMBL" id="QJA54344.1"/>
    </source>
</evidence>
<proteinExistence type="predicted"/>